<dbReference type="PANTHER" id="PTHR38340:SF1">
    <property type="entry name" value="S-LAYER PROTEIN"/>
    <property type="match status" value="1"/>
</dbReference>
<dbReference type="EMBL" id="JAFIRR010000107">
    <property type="protein sequence ID" value="MCO6417877.1"/>
    <property type="molecule type" value="Genomic_DNA"/>
</dbReference>
<dbReference type="InterPro" id="IPR018511">
    <property type="entry name" value="Hemolysin-typ_Ca-bd_CS"/>
</dbReference>
<gene>
    <name evidence="3" type="ORF">JYK14_17145</name>
</gene>
<dbReference type="Pfam" id="PF00353">
    <property type="entry name" value="HemolysinCabind"/>
    <property type="match status" value="3"/>
</dbReference>
<sequence>MPTLSWSYAEYQASSGPPAGATVIIADSPAVLEALSPSDLAALAAAGIHGIDSTADALALGVAQLQALGPLALSAGDRVLLADAGSTLSALAAEDILALVTVRGLAGVAATSGALAWNAAQVAALQGRPLVLDFTDWLAGSTAYDAVDPSFRLEVEAVPAAYAASLFAAPEVDAVRIADGSAAISADFHTLAQGSAKLQSITLTDGEPLALSYDNYLNDGAALAVIRGAYGLSLAGAPATAAATLQADARVTGFSVSDSAAAVAAALDALAGAGKLTGIALLDSAPLEITAAQFAADAAVLARLPSGHTLSIAAASVAGAAALEADDHVIGFTVRDSAANIAAGLASLGSYAKLSAIALSDGPALALDYATWSGAQAVLGKIEGADIAVHGVAVADAFAVQDSPYDASFTLSDSTANVVAALESLAAMPHLAGIGLTDSVPILLEAGRYPAIAALLPLLPPGRGITVAEAPADLAAALQADASITGFTVSDTAEAIASALEQLAASGKLAGITLTDGAALVLTEAQYLAGGAALALLPGGTSLQVTGAATVRLAALAADARVAGFTVLDSAAHIAADFAALQGAAKLTGLAVQGGGPLGLTAAQYASPGNLLSLLPEDYTLTVSGLAAAAAEAAQAEAHVTAFTVLDSAANLAAALDQIAGYGKISAIALSDGSSLAIAFGQLASAAAALARLDPGITLTVADAVMAEAAAAQADARVGGFTLADTAANLSAGFGQLAGAGKLTAITVTDAAPVTLDYATYAAAPAALALLAGSPTLVVTEATAAQAAALQADAAVDGFSVSDSAANIAVALDSLAAAGKLTAVHVLDSFVLPITYAQYLADGAALALLQDGARIAVSGATAGAVAAAEGDDAVLAIAVQDSAANIAAAFDSLNAATKLTAIELVGGADLVLGRTQIIEGSRALGLVGSSAPLAVQADAAVLGFTPAELTELADHGVQKLAAAGGSLALDVAQYLGLGPIHLMAADNVTLADLGAHYAALGAAEIAGLAAAGVDRLDATDNRLGLTLEQLGALGSVAIAGGDLLTLADSGATIGALTATEIAALASRGIAAIDATDDALSLSYAQYHALASIALDTEDDVTLADTAASLANRNTQAMAGIDRLLVYESPGGQRINGTLGDDIYYVDSVGDIITEGANGGRDTLIASIGFYLGASIENLTLGIGAGAIFGMGNELANSLTGNEDANLMAGFSGGDTVHGDDGNDTLHGLDGDDSLDGGASADYLTSGAGNDTLFGGTGSDTLHGEAGNDHLTGGPDLAFDLLTGGAGNDTLDGASGLHEADMLLGGAGNDLHYVDTAADQVVELPGEGEDTIVAAIDGPGYYLPENVEDLVLLTAIPFALGNGLSNRITGSASADWLLGGGGDDTLNGMAGDDTLLGETGSDVFVFSPGTGHDLILDFHQGQDRIRLSGFDLGPHPTMLAYIQARSGVIDGNLLIDLGQGDSVLLHHVTGLTTYDLG</sequence>
<dbReference type="PROSITE" id="PS00330">
    <property type="entry name" value="HEMOLYSIN_CALCIUM"/>
    <property type="match status" value="2"/>
</dbReference>
<dbReference type="SUPFAM" id="SSF51120">
    <property type="entry name" value="beta-Roll"/>
    <property type="match status" value="1"/>
</dbReference>
<evidence type="ECO:0000256" key="2">
    <source>
        <dbReference type="ARBA" id="ARBA00022525"/>
    </source>
</evidence>
<comment type="subcellular location">
    <subcellularLocation>
        <location evidence="1">Secreted</location>
    </subcellularLocation>
</comment>
<dbReference type="Proteomes" id="UP001523392">
    <property type="component" value="Unassembled WGS sequence"/>
</dbReference>
<name>A0ABT1D7I1_9PROT</name>
<accession>A0ABT1D7I1</accession>
<dbReference type="InterPro" id="IPR050557">
    <property type="entry name" value="RTX_toxin/Mannuronan_C5-epim"/>
</dbReference>
<dbReference type="InterPro" id="IPR011049">
    <property type="entry name" value="Serralysin-like_metalloprot_C"/>
</dbReference>
<evidence type="ECO:0000313" key="4">
    <source>
        <dbReference type="Proteomes" id="UP001523392"/>
    </source>
</evidence>
<dbReference type="InterPro" id="IPR001343">
    <property type="entry name" value="Hemolysn_Ca-bd"/>
</dbReference>
<evidence type="ECO:0000313" key="3">
    <source>
        <dbReference type="EMBL" id="MCO6417877.1"/>
    </source>
</evidence>
<dbReference type="PRINTS" id="PR00313">
    <property type="entry name" value="CABNDNGRPT"/>
</dbReference>
<dbReference type="Gene3D" id="2.150.10.10">
    <property type="entry name" value="Serralysin-like metalloprotease, C-terminal"/>
    <property type="match status" value="2"/>
</dbReference>
<keyword evidence="4" id="KW-1185">Reference proteome</keyword>
<dbReference type="RefSeq" id="WP_252954512.1">
    <property type="nucleotide sequence ID" value="NZ_JAFIRR010000107.1"/>
</dbReference>
<evidence type="ECO:0000256" key="1">
    <source>
        <dbReference type="ARBA" id="ARBA00004613"/>
    </source>
</evidence>
<keyword evidence="2" id="KW-0964">Secreted</keyword>
<reference evidence="3 4" key="1">
    <citation type="submission" date="2021-12" db="EMBL/GenBank/DDBJ databases">
        <title>Siccirubricoccus leaddurans sp. nov., a high concentration Zn2+ tolerance bacterium.</title>
        <authorList>
            <person name="Cao Y."/>
        </authorList>
    </citation>
    <scope>NUCLEOTIDE SEQUENCE [LARGE SCALE GENOMIC DNA]</scope>
    <source>
        <strain evidence="3 4">KC 17139</strain>
    </source>
</reference>
<evidence type="ECO:0008006" key="5">
    <source>
        <dbReference type="Google" id="ProtNLM"/>
    </source>
</evidence>
<comment type="caution">
    <text evidence="3">The sequence shown here is derived from an EMBL/GenBank/DDBJ whole genome shotgun (WGS) entry which is preliminary data.</text>
</comment>
<dbReference type="PANTHER" id="PTHR38340">
    <property type="entry name" value="S-LAYER PROTEIN"/>
    <property type="match status" value="1"/>
</dbReference>
<protein>
    <recommendedName>
        <fullName evidence="5">Calcium-binding protein</fullName>
    </recommendedName>
</protein>
<proteinExistence type="predicted"/>
<organism evidence="3 4">
    <name type="scientific">Siccirubricoccus soli</name>
    <dbReference type="NCBI Taxonomy" id="2899147"/>
    <lineage>
        <taxon>Bacteria</taxon>
        <taxon>Pseudomonadati</taxon>
        <taxon>Pseudomonadota</taxon>
        <taxon>Alphaproteobacteria</taxon>
        <taxon>Acetobacterales</taxon>
        <taxon>Roseomonadaceae</taxon>
        <taxon>Siccirubricoccus</taxon>
    </lineage>
</organism>